<organism evidence="1 2">
    <name type="scientific">Cystoisospora suis</name>
    <dbReference type="NCBI Taxonomy" id="483139"/>
    <lineage>
        <taxon>Eukaryota</taxon>
        <taxon>Sar</taxon>
        <taxon>Alveolata</taxon>
        <taxon>Apicomplexa</taxon>
        <taxon>Conoidasida</taxon>
        <taxon>Coccidia</taxon>
        <taxon>Eucoccidiorida</taxon>
        <taxon>Eimeriorina</taxon>
        <taxon>Sarcocystidae</taxon>
        <taxon>Cystoisospora</taxon>
    </lineage>
</organism>
<proteinExistence type="predicted"/>
<dbReference type="RefSeq" id="XP_067917796.1">
    <property type="nucleotide sequence ID" value="XM_068070227.1"/>
</dbReference>
<dbReference type="EMBL" id="MIGC01006693">
    <property type="protein sequence ID" value="PHJ16064.1"/>
    <property type="molecule type" value="Genomic_DNA"/>
</dbReference>
<dbReference type="Proteomes" id="UP000221165">
    <property type="component" value="Unassembled WGS sequence"/>
</dbReference>
<evidence type="ECO:0000313" key="1">
    <source>
        <dbReference type="EMBL" id="PHJ16064.1"/>
    </source>
</evidence>
<dbReference type="AlphaFoldDB" id="A0A2C6KI44"/>
<dbReference type="VEuPathDB" id="ToxoDB:CSUI_010122"/>
<sequence length="80" mass="8758">MPFFLFALQAHAAPTCQRAFSPSRFLVKPPFDSACSASRSFSKPSPLFHTPTLPSSTSHYSHRCKLSPPVICFAQVFAAV</sequence>
<comment type="caution">
    <text evidence="1">The sequence shown here is derived from an EMBL/GenBank/DDBJ whole genome shotgun (WGS) entry which is preliminary data.</text>
</comment>
<protein>
    <submittedName>
        <fullName evidence="1">Uncharacterized protein</fullName>
    </submittedName>
</protein>
<evidence type="ECO:0000313" key="2">
    <source>
        <dbReference type="Proteomes" id="UP000221165"/>
    </source>
</evidence>
<name>A0A2C6KI44_9APIC</name>
<keyword evidence="2" id="KW-1185">Reference proteome</keyword>
<dbReference type="GeneID" id="94433438"/>
<reference evidence="1 2" key="1">
    <citation type="journal article" date="2017" name="Int. J. Parasitol.">
        <title>The genome of the protozoan parasite Cystoisospora suis and a reverse vaccinology approach to identify vaccine candidates.</title>
        <authorList>
            <person name="Palmieri N."/>
            <person name="Shrestha A."/>
            <person name="Ruttkowski B."/>
            <person name="Beck T."/>
            <person name="Vogl C."/>
            <person name="Tomley F."/>
            <person name="Blake D.P."/>
            <person name="Joachim A."/>
        </authorList>
    </citation>
    <scope>NUCLEOTIDE SEQUENCE [LARGE SCALE GENOMIC DNA]</scope>
    <source>
        <strain evidence="1 2">Wien I</strain>
    </source>
</reference>
<accession>A0A2C6KI44</accession>
<gene>
    <name evidence="1" type="ORF">CSUI_010122</name>
</gene>